<dbReference type="GO" id="GO:0048488">
    <property type="term" value="P:synaptic vesicle endocytosis"/>
    <property type="evidence" value="ECO:0007669"/>
    <property type="project" value="TreeGrafter"/>
</dbReference>
<name>A0A914SCN9_PAREQ</name>
<protein>
    <submittedName>
        <fullName evidence="2">Bridge-like lipid transfer protein family member 1 N-terminal domain-containing protein</fullName>
    </submittedName>
</protein>
<keyword evidence="1" id="KW-1185">Reference proteome</keyword>
<dbReference type="Proteomes" id="UP000887564">
    <property type="component" value="Unplaced"/>
</dbReference>
<evidence type="ECO:0000313" key="2">
    <source>
        <dbReference type="WBParaSite" id="PEQ_0001185101-mRNA-1"/>
    </source>
</evidence>
<sequence>MVASSLKYKMSRVSIDSFNLVLMETKCAMQLTVVPFRLSYCNNHEGSFCSDVLLKISSVSAEIFICLPQFAANSDTEWLECAALCIDHVDVDVRLPFASNEIHLIQERRNFLLKHDKATSR</sequence>
<proteinExistence type="predicted"/>
<dbReference type="WBParaSite" id="PEQ_0001185101-mRNA-1">
    <property type="protein sequence ID" value="PEQ_0001185101-mRNA-1"/>
    <property type="gene ID" value="PEQ_0001185101"/>
</dbReference>
<accession>A0A914SCN9</accession>
<dbReference type="AlphaFoldDB" id="A0A914SCN9"/>
<dbReference type="InterPro" id="IPR033616">
    <property type="entry name" value="BLTP1"/>
</dbReference>
<reference evidence="2" key="1">
    <citation type="submission" date="2022-11" db="UniProtKB">
        <authorList>
            <consortium name="WormBaseParasite"/>
        </authorList>
    </citation>
    <scope>IDENTIFICATION</scope>
</reference>
<organism evidence="1 2">
    <name type="scientific">Parascaris equorum</name>
    <name type="common">Equine roundworm</name>
    <dbReference type="NCBI Taxonomy" id="6256"/>
    <lineage>
        <taxon>Eukaryota</taxon>
        <taxon>Metazoa</taxon>
        <taxon>Ecdysozoa</taxon>
        <taxon>Nematoda</taxon>
        <taxon>Chromadorea</taxon>
        <taxon>Rhabditida</taxon>
        <taxon>Spirurina</taxon>
        <taxon>Ascaridomorpha</taxon>
        <taxon>Ascaridoidea</taxon>
        <taxon>Ascarididae</taxon>
        <taxon>Parascaris</taxon>
    </lineage>
</organism>
<dbReference type="GO" id="GO:0098793">
    <property type="term" value="C:presynapse"/>
    <property type="evidence" value="ECO:0007669"/>
    <property type="project" value="GOC"/>
</dbReference>
<dbReference type="PANTHER" id="PTHR31640">
    <property type="entry name" value="TRANSMEMBRANE PROTEIN KIAA1109"/>
    <property type="match status" value="1"/>
</dbReference>
<evidence type="ECO:0000313" key="1">
    <source>
        <dbReference type="Proteomes" id="UP000887564"/>
    </source>
</evidence>
<dbReference type="PANTHER" id="PTHR31640:SF1">
    <property type="entry name" value="BRIDGE-LIKE LIPID TRANSFER PROTEIN FAMILY MEMBER 1"/>
    <property type="match status" value="1"/>
</dbReference>